<dbReference type="InterPro" id="IPR014862">
    <property type="entry name" value="TrwC"/>
</dbReference>
<feature type="compositionally biased region" description="Polar residues" evidence="1">
    <location>
        <begin position="335"/>
        <end position="344"/>
    </location>
</feature>
<accession>A0A5Q4ZI03</accession>
<dbReference type="AlphaFoldDB" id="A0A5Q4ZI03"/>
<feature type="compositionally biased region" description="Basic and acidic residues" evidence="1">
    <location>
        <begin position="1112"/>
        <end position="1138"/>
    </location>
</feature>
<gene>
    <name evidence="3" type="ORF">PDMSB3_0130</name>
</gene>
<keyword evidence="3" id="KW-0614">Plasmid</keyword>
<evidence type="ECO:0000313" key="4">
    <source>
        <dbReference type="Proteomes" id="UP000325811"/>
    </source>
</evidence>
<sequence length="1159" mass="127750">MISMTHISGSGVGNAARYHDKSFTQDAGQKADNYYVNEKASAHWEGRGAELLGIKGKEVEREHFVNFLNGKLVNPVTGELQDLADNSKGEDRRAGMDFTIAPSKSVSIAGLVGKDDRVVAAHLQANARAMAWLEKHAAVIRVKDENGRNKPVLAKNLLYATVMHETNRENEPQIHSHNVIVSAVFDEKNQKWRSLTNDQMLNLRSKADVIYKAELAKGLKQAGYELEYATNGVDFEIKGFTAEHIETYATRKAQIKEALIKRGIEPGDASFDARQTAALDSRSAKHELPRDALQAIWQETGRDAGFNIESIVNAARERSGQSTVERSIDGARVPENSQQQTGEQTAERSGATSARDVEEVDRKAALRAVSWAVEHMSEREQAFSLADLEVTAVKFSRGGIDDVDWAVAQHVKNHLIVERGTAPDGSLLYTTHKAIDSEMRLVENIRAGMGKNHVVLTDRAEFEAAIKAFEAKKELETGAPFKLSREQVTAARNVLMHLDSIQGIQGEAGTGKTAALAMVNDVANAKGWNVIGVATSAAAAKELEAASGIKSDTVAGYFAARDTRIKATELRLEELRAAMSADTKIRETDTSRLETRRLTVDGADIEYGEHRYTFDHQRGEVFKSPDDFRNAVGAMLTDLANRHRDVAVDPSERANTFAGRVVAGAMNVAVDAAESLGRRWMTFEQVGTVEAVAARNTLYLEKEGGGGELRREYETKQAELANLKRFGNAEGRKTLIVMDESSLTGAFDTEKISNLAREIGARVVFQGDIKQHGSVAAGKAFEQAQNSGMHVSVLEETRRFDKATAQTKQALHDMKAGRYSQAVGRLDTLEVENDELAKAVAIRYLSNMEELKGRGLEQPKVGVVAITNNDRKAINSEIHSLLASNGLISATSFTKEHLDDPKLTKAEQTQAVMLREKLVDTLIFRKTYREIGVEKGDVLSVLGYDATANRIIAKNAVGQEITINPQRQDFFSPAKREDREYAVGDRVETRAIIRLPEQELQRISNGTAGVITEIDGQGAKVRWSRDGRESYLKNDDLRFIDHAYAHTSYKEQGATNDREIIAVSATGAKVFNRLAAYVAASRAKDNTEIVTSDLTTLRRNAGQEVEKTTAVDFTHDAKRDRSSGREQAREQSHTRQRDQAGNQQTKAEKVKDRGRTLEL</sequence>
<evidence type="ECO:0000259" key="2">
    <source>
        <dbReference type="Pfam" id="PF08751"/>
    </source>
</evidence>
<dbReference type="Gene3D" id="2.30.30.940">
    <property type="match status" value="1"/>
</dbReference>
<dbReference type="KEGG" id="pdio:PDMSB3_0130.2"/>
<reference evidence="3 4" key="1">
    <citation type="submission" date="2019-08" db="EMBL/GenBank/DDBJ databases">
        <authorList>
            <person name="Herpell B J."/>
        </authorList>
    </citation>
    <scope>NUCLEOTIDE SEQUENCE [LARGE SCALE GENOMIC DNA]</scope>
    <source>
        <strain evidence="4">Msb3</strain>
        <plasmid evidence="3 4">pI</plasmid>
    </source>
</reference>
<evidence type="ECO:0000256" key="1">
    <source>
        <dbReference type="SAM" id="MobiDB-lite"/>
    </source>
</evidence>
<dbReference type="EMBL" id="LR699555">
    <property type="protein sequence ID" value="VVD30966.1"/>
    <property type="molecule type" value="Genomic_DNA"/>
</dbReference>
<feature type="region of interest" description="Disordered" evidence="1">
    <location>
        <begin position="1112"/>
        <end position="1159"/>
    </location>
</feature>
<dbReference type="SUPFAM" id="SSF55464">
    <property type="entry name" value="Origin of replication-binding domain, RBD-like"/>
    <property type="match status" value="1"/>
</dbReference>
<evidence type="ECO:0000313" key="3">
    <source>
        <dbReference type="EMBL" id="VVD30966.1"/>
    </source>
</evidence>
<feature type="compositionally biased region" description="Basic and acidic residues" evidence="1">
    <location>
        <begin position="1146"/>
        <end position="1159"/>
    </location>
</feature>
<geneLocation type="plasmid" evidence="3 4">
    <name>pI</name>
</geneLocation>
<feature type="domain" description="TrwC relaxase" evidence="2">
    <location>
        <begin position="13"/>
        <end position="301"/>
    </location>
</feature>
<dbReference type="InterPro" id="IPR027417">
    <property type="entry name" value="P-loop_NTPase"/>
</dbReference>
<dbReference type="SUPFAM" id="SSF52540">
    <property type="entry name" value="P-loop containing nucleoside triphosphate hydrolases"/>
    <property type="match status" value="2"/>
</dbReference>
<dbReference type="CDD" id="cd18809">
    <property type="entry name" value="SF1_C_RecD"/>
    <property type="match status" value="1"/>
</dbReference>
<dbReference type="NCBIfam" id="TIGR02686">
    <property type="entry name" value="relax_trwC"/>
    <property type="match status" value="1"/>
</dbReference>
<keyword evidence="4" id="KW-1185">Reference proteome</keyword>
<dbReference type="Gene3D" id="3.40.50.300">
    <property type="entry name" value="P-loop containing nucleotide triphosphate hydrolases"/>
    <property type="match status" value="4"/>
</dbReference>
<name>A0A5Q4ZI03_9BURK</name>
<dbReference type="Pfam" id="PF08751">
    <property type="entry name" value="TrwC"/>
    <property type="match status" value="1"/>
</dbReference>
<dbReference type="InterPro" id="IPR014059">
    <property type="entry name" value="TraI/TrwC_relax"/>
</dbReference>
<organism evidence="3 4">
    <name type="scientific">Paraburkholderia dioscoreae</name>
    <dbReference type="NCBI Taxonomy" id="2604047"/>
    <lineage>
        <taxon>Bacteria</taxon>
        <taxon>Pseudomonadati</taxon>
        <taxon>Pseudomonadota</taxon>
        <taxon>Betaproteobacteria</taxon>
        <taxon>Burkholderiales</taxon>
        <taxon>Burkholderiaceae</taxon>
        <taxon>Paraburkholderia</taxon>
    </lineage>
</organism>
<protein>
    <submittedName>
        <fullName evidence="3">Conjugal transfer protein</fullName>
    </submittedName>
</protein>
<dbReference type="Pfam" id="PF13604">
    <property type="entry name" value="AAA_30"/>
    <property type="match status" value="2"/>
</dbReference>
<dbReference type="RefSeq" id="WP_232064454.1">
    <property type="nucleotide sequence ID" value="NZ_LR699555.1"/>
</dbReference>
<feature type="region of interest" description="Disordered" evidence="1">
    <location>
        <begin position="317"/>
        <end position="358"/>
    </location>
</feature>
<dbReference type="NCBIfam" id="NF041492">
    <property type="entry name" value="MobF"/>
    <property type="match status" value="1"/>
</dbReference>
<dbReference type="Proteomes" id="UP000325811">
    <property type="component" value="Plasmid pI"/>
</dbReference>
<proteinExistence type="predicted"/>